<gene>
    <name evidence="2" type="primary">mlaD</name>
    <name evidence="2" type="ORF">GMD42_03225</name>
</gene>
<dbReference type="InterPro" id="IPR003399">
    <property type="entry name" value="Mce/MlaD"/>
</dbReference>
<evidence type="ECO:0000313" key="2">
    <source>
        <dbReference type="EMBL" id="MTU42648.1"/>
    </source>
</evidence>
<name>A0A6I3S4Q5_9BURK</name>
<accession>A0A6I3S4Q5</accession>
<dbReference type="NCBIfam" id="TIGR04430">
    <property type="entry name" value="OM_asym_MlaD"/>
    <property type="match status" value="1"/>
</dbReference>
<dbReference type="PANTHER" id="PTHR33371:SF4">
    <property type="entry name" value="INTERMEMBRANE PHOSPHOLIPID TRANSPORT SYSTEM BINDING PROTEIN MLAD"/>
    <property type="match status" value="1"/>
</dbReference>
<dbReference type="AlphaFoldDB" id="A0A6I3S4Q5"/>
<dbReference type="GO" id="GO:0005548">
    <property type="term" value="F:phospholipid transporter activity"/>
    <property type="evidence" value="ECO:0007669"/>
    <property type="project" value="TreeGrafter"/>
</dbReference>
<evidence type="ECO:0000259" key="1">
    <source>
        <dbReference type="Pfam" id="PF02470"/>
    </source>
</evidence>
<dbReference type="Pfam" id="PF02470">
    <property type="entry name" value="MlaD"/>
    <property type="match status" value="1"/>
</dbReference>
<comment type="caution">
    <text evidence="2">The sequence shown here is derived from an EMBL/GenBank/DDBJ whole genome shotgun (WGS) entry which is preliminary data.</text>
</comment>
<sequence>MQNQNTKINFLVGLFVLGGIVALLFLALQAANLSSFSTSKGYEVTAYFDNIGGLKARAPVRSAGVLVGRVKSISYDNDTFQAKVVISMENQFKFPADTSAKILTAGLIGEQYIGLQPGADDKDLTNGGRIEFTQSAVVLENLISQFMFNKAEENAGSKKE</sequence>
<dbReference type="GO" id="GO:0005543">
    <property type="term" value="F:phospholipid binding"/>
    <property type="evidence" value="ECO:0007669"/>
    <property type="project" value="TreeGrafter"/>
</dbReference>
<evidence type="ECO:0000313" key="3">
    <source>
        <dbReference type="Proteomes" id="UP000462362"/>
    </source>
</evidence>
<feature type="domain" description="Mce/MlaD" evidence="1">
    <location>
        <begin position="40"/>
        <end position="118"/>
    </location>
</feature>
<dbReference type="PANTHER" id="PTHR33371">
    <property type="entry name" value="INTERMEMBRANE PHOSPHOLIPID TRANSPORT SYSTEM BINDING PROTEIN MLAD-RELATED"/>
    <property type="match status" value="1"/>
</dbReference>
<dbReference type="RefSeq" id="WP_008810495.1">
    <property type="nucleotide sequence ID" value="NZ_CAJUON010000003.1"/>
</dbReference>
<organism evidence="2 3">
    <name type="scientific">Parasutterella excrementihominis</name>
    <dbReference type="NCBI Taxonomy" id="487175"/>
    <lineage>
        <taxon>Bacteria</taxon>
        <taxon>Pseudomonadati</taxon>
        <taxon>Pseudomonadota</taxon>
        <taxon>Betaproteobacteria</taxon>
        <taxon>Burkholderiales</taxon>
        <taxon>Sutterellaceae</taxon>
        <taxon>Parasutterella</taxon>
    </lineage>
</organism>
<dbReference type="InterPro" id="IPR030970">
    <property type="entry name" value="ABC_MlaD"/>
</dbReference>
<dbReference type="InterPro" id="IPR052336">
    <property type="entry name" value="MlaD_Phospholipid_Transporter"/>
</dbReference>
<protein>
    <submittedName>
        <fullName evidence="2">Outer membrane lipid asymmetry maintenance protein MlaD</fullName>
    </submittedName>
</protein>
<proteinExistence type="predicted"/>
<dbReference type="EMBL" id="WNCL01000006">
    <property type="protein sequence ID" value="MTU42648.1"/>
    <property type="molecule type" value="Genomic_DNA"/>
</dbReference>
<dbReference type="GeneID" id="43349279"/>
<reference evidence="2 3" key="1">
    <citation type="journal article" date="2019" name="Nat. Med.">
        <title>A library of human gut bacterial isolates paired with longitudinal multiomics data enables mechanistic microbiome research.</title>
        <authorList>
            <person name="Poyet M."/>
            <person name="Groussin M."/>
            <person name="Gibbons S.M."/>
            <person name="Avila-Pacheco J."/>
            <person name="Jiang X."/>
            <person name="Kearney S.M."/>
            <person name="Perrotta A.R."/>
            <person name="Berdy B."/>
            <person name="Zhao S."/>
            <person name="Lieberman T.D."/>
            <person name="Swanson P.K."/>
            <person name="Smith M."/>
            <person name="Roesemann S."/>
            <person name="Alexander J.E."/>
            <person name="Rich S.A."/>
            <person name="Livny J."/>
            <person name="Vlamakis H."/>
            <person name="Clish C."/>
            <person name="Bullock K."/>
            <person name="Deik A."/>
            <person name="Scott J."/>
            <person name="Pierce K.A."/>
            <person name="Xavier R.J."/>
            <person name="Alm E.J."/>
        </authorList>
    </citation>
    <scope>NUCLEOTIDE SEQUENCE [LARGE SCALE GENOMIC DNA]</scope>
    <source>
        <strain evidence="2 3">BIOML-A2</strain>
    </source>
</reference>
<dbReference type="Proteomes" id="UP000462362">
    <property type="component" value="Unassembled WGS sequence"/>
</dbReference>